<dbReference type="AlphaFoldDB" id="A0A0G4HNP3"/>
<accession>A0A0G4HNP3</accession>
<protein>
    <submittedName>
        <fullName evidence="1">Uncharacterized protein</fullName>
    </submittedName>
</protein>
<dbReference type="VEuPathDB" id="CryptoDB:Cvel_29482"/>
<proteinExistence type="predicted"/>
<sequence>MVDMGLITDPQVWLILGVPLGPHGYTREQKLETATAHQSLMHNVLCKWAEVPVAPDPDSNLPLPQIKIAAAAMEGMWEGGT</sequence>
<organism evidence="1">
    <name type="scientific">Chromera velia CCMP2878</name>
    <dbReference type="NCBI Taxonomy" id="1169474"/>
    <lineage>
        <taxon>Eukaryota</taxon>
        <taxon>Sar</taxon>
        <taxon>Alveolata</taxon>
        <taxon>Colpodellida</taxon>
        <taxon>Chromeraceae</taxon>
        <taxon>Chromera</taxon>
    </lineage>
</organism>
<reference evidence="1" key="1">
    <citation type="submission" date="2014-11" db="EMBL/GenBank/DDBJ databases">
        <authorList>
            <person name="Otto D Thomas"/>
            <person name="Naeem Raeece"/>
        </authorList>
    </citation>
    <scope>NUCLEOTIDE SEQUENCE</scope>
</reference>
<evidence type="ECO:0000313" key="1">
    <source>
        <dbReference type="EMBL" id="CEM45768.1"/>
    </source>
</evidence>
<gene>
    <name evidence="1" type="ORF">Cvel_29482</name>
</gene>
<name>A0A0G4HNP3_9ALVE</name>
<dbReference type="EMBL" id="CDMZ01003275">
    <property type="protein sequence ID" value="CEM45768.1"/>
    <property type="molecule type" value="Genomic_DNA"/>
</dbReference>